<protein>
    <submittedName>
        <fullName evidence="1">Uncharacterized protein</fullName>
    </submittedName>
</protein>
<gene>
    <name evidence="1" type="ORF">BSIN_3907</name>
</gene>
<sequence length="37" mass="4207">MSSRSLVNMMMAMQVGARMQPPEKAGWLPLRQEPISF</sequence>
<dbReference type="AlphaFoldDB" id="A0A238H6G7"/>
<accession>A0A238H6G7</accession>
<reference evidence="1 2" key="1">
    <citation type="submission" date="2017-04" db="EMBL/GenBank/DDBJ databases">
        <authorList>
            <person name="Afonso C.L."/>
            <person name="Miller P.J."/>
            <person name="Scott M.A."/>
            <person name="Spackman E."/>
            <person name="Goraichik I."/>
            <person name="Dimitrov K.M."/>
            <person name="Suarez D.L."/>
            <person name="Swayne D.E."/>
        </authorList>
    </citation>
    <scope>NUCLEOTIDE SEQUENCE [LARGE SCALE GENOMIC DNA]</scope>
    <source>
        <strain evidence="1">LMG 28154</strain>
    </source>
</reference>
<organism evidence="1 2">
    <name type="scientific">Burkholderia singularis</name>
    <dbReference type="NCBI Taxonomy" id="1503053"/>
    <lineage>
        <taxon>Bacteria</taxon>
        <taxon>Pseudomonadati</taxon>
        <taxon>Pseudomonadota</taxon>
        <taxon>Betaproteobacteria</taxon>
        <taxon>Burkholderiales</taxon>
        <taxon>Burkholderiaceae</taxon>
        <taxon>Burkholderia</taxon>
        <taxon>pseudomallei group</taxon>
    </lineage>
</organism>
<evidence type="ECO:0000313" key="2">
    <source>
        <dbReference type="Proteomes" id="UP000198460"/>
    </source>
</evidence>
<evidence type="ECO:0000313" key="1">
    <source>
        <dbReference type="EMBL" id="SMG00926.1"/>
    </source>
</evidence>
<name>A0A238H6G7_9BURK</name>
<proteinExistence type="predicted"/>
<dbReference type="EMBL" id="FXAN01000063">
    <property type="protein sequence ID" value="SMG00926.1"/>
    <property type="molecule type" value="Genomic_DNA"/>
</dbReference>
<dbReference type="Proteomes" id="UP000198460">
    <property type="component" value="Unassembled WGS sequence"/>
</dbReference>